<name>A0ABY8TXT6_TETOB</name>
<reference evidence="1 2" key="1">
    <citation type="submission" date="2023-05" db="EMBL/GenBank/DDBJ databases">
        <title>A 100% complete, gapless, phased diploid assembly of the Scenedesmus obliquus UTEX 3031 genome.</title>
        <authorList>
            <person name="Biondi T.C."/>
            <person name="Hanschen E.R."/>
            <person name="Kwon T."/>
            <person name="Eng W."/>
            <person name="Kruse C.P.S."/>
            <person name="Koehler S.I."/>
            <person name="Kunde Y."/>
            <person name="Gleasner C.D."/>
            <person name="You Mak K.T."/>
            <person name="Polle J."/>
            <person name="Hovde B.T."/>
            <person name="Starkenburg S.R."/>
        </authorList>
    </citation>
    <scope>NUCLEOTIDE SEQUENCE [LARGE SCALE GENOMIC DNA]</scope>
    <source>
        <strain evidence="1 2">DOE0152z</strain>
    </source>
</reference>
<dbReference type="Proteomes" id="UP001244341">
    <property type="component" value="Chromosome 5b"/>
</dbReference>
<gene>
    <name evidence="1" type="ORF">OEZ85_002533</name>
</gene>
<dbReference type="EMBL" id="CP126212">
    <property type="protein sequence ID" value="WIA13965.1"/>
    <property type="molecule type" value="Genomic_DNA"/>
</dbReference>
<sequence>MFLTEPCGWLYSHAAATDYTVSLRHSTPGNDITCGQKDYKGNSQPFCRISGDAGEVADACDANPACFSFDMEGNYGGYLKGTGQQQYTEGFNNFCKLAADTACAGTYTFKRRNSIPGNDIDCRYKDYEGKLQPFCRVNGDVKDLAASCDANPECAAFDMDGSSTGYLKKADGPTQYTEGYSTYVKRAGGKSSAGSG</sequence>
<proteinExistence type="predicted"/>
<accession>A0ABY8TXT6</accession>
<protein>
    <submittedName>
        <fullName evidence="1">Uncharacterized protein</fullName>
    </submittedName>
</protein>
<keyword evidence="2" id="KW-1185">Reference proteome</keyword>
<evidence type="ECO:0000313" key="2">
    <source>
        <dbReference type="Proteomes" id="UP001244341"/>
    </source>
</evidence>
<evidence type="ECO:0000313" key="1">
    <source>
        <dbReference type="EMBL" id="WIA13965.1"/>
    </source>
</evidence>
<organism evidence="1 2">
    <name type="scientific">Tetradesmus obliquus</name>
    <name type="common">Green alga</name>
    <name type="synonym">Acutodesmus obliquus</name>
    <dbReference type="NCBI Taxonomy" id="3088"/>
    <lineage>
        <taxon>Eukaryota</taxon>
        <taxon>Viridiplantae</taxon>
        <taxon>Chlorophyta</taxon>
        <taxon>core chlorophytes</taxon>
        <taxon>Chlorophyceae</taxon>
        <taxon>CS clade</taxon>
        <taxon>Sphaeropleales</taxon>
        <taxon>Scenedesmaceae</taxon>
        <taxon>Tetradesmus</taxon>
    </lineage>
</organism>